<name>A0ABT0EXF9_9PSED</name>
<gene>
    <name evidence="1" type="ORF">L9059_09645</name>
</gene>
<proteinExistence type="predicted"/>
<sequence length="635" mass="68484">MSGQDNKEQPMPVGQATSGGAATLVVQDPDVRHIVIAGDTTGLILRSTLNTDQKTTIVTWGGTLPDAPPDVDYFRLQIARGGSNEWTVLTEHSFTGGDTWAQLDFTIPSVFLVDSENEGAFDLRYEHVSHQGSTDHSNRVRIFIDKIAPNAGIPPSKMVFSITSPIIDTTFGTDDFLEATIPNWTGDPVGTKVAFAWLKGELPEDPAGIPLIGPEPILAGGKVKIPKSRFTDAGDGLCCGGYILIDKAGNPSALSLYELMSVALGPLPLVPLAKPEVTDSTGGELLRSDIINGGVIVHIDKIANGKETDTIVVKWKDQELRPGTPVGPNPVNGFDIFVPWEIILRVYGSATGSVDTPVSYTVERGVEPFGSAVETVKCNLSNTGPVNPLPEPGNPDLTAVTIVGDSDVDNVLVSADENKDVFAKIPLVAPLVTGDVYQVMWNGTPIGNPYVIDILDDSAGDTIEIKLDWDVIRSQGPNDAMPVWYLLTNPGHANPQEPKIRTPVEIKFLVLTMPPAEPLHTTDGRSLTCRSLRWNDASTSYGFQYRIPPSVHMNAGDDVKVTWEAYKNFTTPEHVAGAKKEFTFTNISQEQADEGIVWLIEPFGTHIQPIFVTGISWGKGEVTYTITGKSDQVQG</sequence>
<evidence type="ECO:0000313" key="2">
    <source>
        <dbReference type="Proteomes" id="UP001299876"/>
    </source>
</evidence>
<dbReference type="EMBL" id="JAKNRW010000005">
    <property type="protein sequence ID" value="MCK1790443.1"/>
    <property type="molecule type" value="Genomic_DNA"/>
</dbReference>
<evidence type="ECO:0000313" key="1">
    <source>
        <dbReference type="EMBL" id="MCK1790443.1"/>
    </source>
</evidence>
<comment type="caution">
    <text evidence="1">The sequence shown here is derived from an EMBL/GenBank/DDBJ whole genome shotgun (WGS) entry which is preliminary data.</text>
</comment>
<keyword evidence="2" id="KW-1185">Reference proteome</keyword>
<protein>
    <submittedName>
        <fullName evidence="1">Uncharacterized protein</fullName>
    </submittedName>
</protein>
<accession>A0ABT0EXF9</accession>
<dbReference type="RefSeq" id="WP_247290365.1">
    <property type="nucleotide sequence ID" value="NZ_JAKNRW010000005.1"/>
</dbReference>
<dbReference type="Proteomes" id="UP001299876">
    <property type="component" value="Unassembled WGS sequence"/>
</dbReference>
<reference evidence="1 2" key="1">
    <citation type="submission" date="2022-02" db="EMBL/GenBank/DDBJ databases">
        <title>Comparative genomics of the first Antarctic Pseudomonas spp. capable of biotransforming 2,4,6-Trinitrotoluene.</title>
        <authorList>
            <person name="Cabrera M.A."/>
            <person name="Marquez S.L."/>
            <person name="Perez-Donoso J.M."/>
        </authorList>
    </citation>
    <scope>NUCLEOTIDE SEQUENCE [LARGE SCALE GENOMIC DNA]</scope>
    <source>
        <strain evidence="1 2">TNT19</strain>
    </source>
</reference>
<organism evidence="1 2">
    <name type="scientific">Pseudomonas violetae</name>
    <dbReference type="NCBI Taxonomy" id="2915813"/>
    <lineage>
        <taxon>Bacteria</taxon>
        <taxon>Pseudomonadati</taxon>
        <taxon>Pseudomonadota</taxon>
        <taxon>Gammaproteobacteria</taxon>
        <taxon>Pseudomonadales</taxon>
        <taxon>Pseudomonadaceae</taxon>
        <taxon>Pseudomonas</taxon>
    </lineage>
</organism>